<dbReference type="EMBL" id="JADQAZ010000001">
    <property type="protein sequence ID" value="MBT0956789.1"/>
    <property type="molecule type" value="Genomic_DNA"/>
</dbReference>
<dbReference type="Proteomes" id="UP001315686">
    <property type="component" value="Unassembled WGS sequence"/>
</dbReference>
<dbReference type="AlphaFoldDB" id="A0AAP2G7S0"/>
<evidence type="ECO:0000313" key="2">
    <source>
        <dbReference type="EMBL" id="MBT0956789.1"/>
    </source>
</evidence>
<reference evidence="2 3" key="1">
    <citation type="journal article" date="2021" name="Arch. Microbiol.">
        <title>Harenicola maris gen. nov., sp. nov. isolated from the Sea of Japan shallow sediments.</title>
        <authorList>
            <person name="Romanenko L.A."/>
            <person name="Kurilenko V.V."/>
            <person name="Chernysheva N.Y."/>
            <person name="Tekutyeva L.A."/>
            <person name="Velansky P.V."/>
            <person name="Svetashev V.I."/>
            <person name="Isaeva M.P."/>
        </authorList>
    </citation>
    <scope>NUCLEOTIDE SEQUENCE [LARGE SCALE GENOMIC DNA]</scope>
    <source>
        <strain evidence="2 3">KMM 3653</strain>
    </source>
</reference>
<accession>A0AAP2G7S0</accession>
<comment type="caution">
    <text evidence="2">The sequence shown here is derived from an EMBL/GenBank/DDBJ whole genome shotgun (WGS) entry which is preliminary data.</text>
</comment>
<protein>
    <submittedName>
        <fullName evidence="2">Uncharacterized protein</fullName>
    </submittedName>
</protein>
<dbReference type="RefSeq" id="WP_327792981.1">
    <property type="nucleotide sequence ID" value="NZ_JADQAZ010000001.1"/>
</dbReference>
<proteinExistence type="predicted"/>
<evidence type="ECO:0000256" key="1">
    <source>
        <dbReference type="SAM" id="SignalP"/>
    </source>
</evidence>
<evidence type="ECO:0000313" key="3">
    <source>
        <dbReference type="Proteomes" id="UP001315686"/>
    </source>
</evidence>
<sequence>MFRAIRFSFVLFIPLALPAAAQEAFGDMLCSGAGWRLEITGDAARFAFLSDSAMTIPLTTYAEGTVEGIGYPRALTLIGETDTAIALLHRRACPEPQGDAPIEAQVLTQRLQTPVLLTGCCRAAP</sequence>
<keyword evidence="1" id="KW-0732">Signal</keyword>
<organism evidence="2 3">
    <name type="scientific">Harenicola maris</name>
    <dbReference type="NCBI Taxonomy" id="2841044"/>
    <lineage>
        <taxon>Bacteria</taxon>
        <taxon>Pseudomonadati</taxon>
        <taxon>Pseudomonadota</taxon>
        <taxon>Alphaproteobacteria</taxon>
        <taxon>Rhodobacterales</taxon>
        <taxon>Paracoccaceae</taxon>
        <taxon>Harenicola</taxon>
    </lineage>
</organism>
<gene>
    <name evidence="2" type="ORF">IV417_05290</name>
</gene>
<keyword evidence="3" id="KW-1185">Reference proteome</keyword>
<feature type="signal peptide" evidence="1">
    <location>
        <begin position="1"/>
        <end position="21"/>
    </location>
</feature>
<feature type="chain" id="PRO_5042952059" evidence="1">
    <location>
        <begin position="22"/>
        <end position="125"/>
    </location>
</feature>
<name>A0AAP2G7S0_9RHOB</name>